<dbReference type="STRING" id="1288484.GCA_000348665_01553"/>
<evidence type="ECO:0000313" key="4">
    <source>
        <dbReference type="Proteomes" id="UP000253744"/>
    </source>
</evidence>
<dbReference type="GeneID" id="59165412"/>
<evidence type="ECO:0000313" key="5">
    <source>
        <dbReference type="Proteomes" id="UP000630135"/>
    </source>
</evidence>
<organism evidence="1 4">
    <name type="scientific">Deinococcus wulumuqiensis</name>
    <dbReference type="NCBI Taxonomy" id="980427"/>
    <lineage>
        <taxon>Bacteria</taxon>
        <taxon>Thermotogati</taxon>
        <taxon>Deinococcota</taxon>
        <taxon>Deinococci</taxon>
        <taxon>Deinococcales</taxon>
        <taxon>Deinococcaceae</taxon>
        <taxon>Deinococcus</taxon>
    </lineage>
</organism>
<dbReference type="Gene3D" id="1.20.1440.60">
    <property type="entry name" value="23S rRNA-intervening sequence"/>
    <property type="match status" value="1"/>
</dbReference>
<reference evidence="2" key="5">
    <citation type="submission" date="2023-08" db="EMBL/GenBank/DDBJ databases">
        <authorList>
            <person name="Sun Q."/>
            <person name="Zhou Y."/>
        </authorList>
    </citation>
    <scope>NUCLEOTIDE SEQUENCE</scope>
    <source>
        <strain evidence="3">CGMCC 1.8884</strain>
        <strain evidence="2">CGMCC 1.8885</strain>
    </source>
</reference>
<gene>
    <name evidence="1" type="ORF">DVJ83_00240</name>
    <name evidence="3" type="ORF">GCM10008021_20500</name>
    <name evidence="2" type="ORF">GCM10010914_23840</name>
</gene>
<dbReference type="Proteomes" id="UP000652720">
    <property type="component" value="Unassembled WGS sequence"/>
</dbReference>
<keyword evidence="5" id="KW-1185">Reference proteome</keyword>
<dbReference type="InterPro" id="IPR012657">
    <property type="entry name" value="23S_rRNA-intervening_sequence"/>
</dbReference>
<name>A0A345IDT3_9DEIO</name>
<dbReference type="NCBIfam" id="TIGR02436">
    <property type="entry name" value="four helix bundle protein"/>
    <property type="match status" value="1"/>
</dbReference>
<evidence type="ECO:0000313" key="2">
    <source>
        <dbReference type="EMBL" id="GGI88674.1"/>
    </source>
</evidence>
<dbReference type="CDD" id="cd16377">
    <property type="entry name" value="23S_rRNA_IVP_like"/>
    <property type="match status" value="1"/>
</dbReference>
<dbReference type="PANTHER" id="PTHR38471">
    <property type="entry name" value="FOUR HELIX BUNDLE PROTEIN"/>
    <property type="match status" value="1"/>
</dbReference>
<reference evidence="2" key="2">
    <citation type="journal article" date="2014" name="Int. J. Syst. Evol. Microbiol.">
        <title>Complete genome sequence of Corynebacterium casei LMG S-19264T (=DSM 44701T), isolated from a smear-ripened cheese.</title>
        <authorList>
            <consortium name="US DOE Joint Genome Institute (JGI-PGF)"/>
            <person name="Walter F."/>
            <person name="Albersmeier A."/>
            <person name="Kalinowski J."/>
            <person name="Ruckert C."/>
        </authorList>
    </citation>
    <scope>NUCLEOTIDE SEQUENCE</scope>
    <source>
        <strain evidence="2">CGMCC 1.8885</strain>
    </source>
</reference>
<dbReference type="InterPro" id="IPR036583">
    <property type="entry name" value="23S_rRNA_IVS_sf"/>
</dbReference>
<reference evidence="3" key="1">
    <citation type="journal article" date="2014" name="Int. J. Syst. Evol. Microbiol.">
        <title>Complete genome of a new Firmicutes species belonging to the dominant human colonic microbiota ('Ruminococcus bicirculans') reveals two chromosomes and a selective capacity to utilize plant glucans.</title>
        <authorList>
            <consortium name="NISC Comparative Sequencing Program"/>
            <person name="Wegmann U."/>
            <person name="Louis P."/>
            <person name="Goesmann A."/>
            <person name="Henrissat B."/>
            <person name="Duncan S.H."/>
            <person name="Flint H.J."/>
        </authorList>
    </citation>
    <scope>NUCLEOTIDE SEQUENCE</scope>
    <source>
        <strain evidence="3">CGMCC 1.8884</strain>
    </source>
</reference>
<dbReference type="EMBL" id="CP031158">
    <property type="protein sequence ID" value="AXG97855.1"/>
    <property type="molecule type" value="Genomic_DNA"/>
</dbReference>
<dbReference type="AlphaFoldDB" id="A0A345IDT3"/>
<dbReference type="PANTHER" id="PTHR38471:SF2">
    <property type="entry name" value="FOUR HELIX BUNDLE PROTEIN"/>
    <property type="match status" value="1"/>
</dbReference>
<dbReference type="Proteomes" id="UP000630135">
    <property type="component" value="Unassembled WGS sequence"/>
</dbReference>
<dbReference type="Pfam" id="PF05635">
    <property type="entry name" value="23S_rRNA_IVP"/>
    <property type="match status" value="1"/>
</dbReference>
<protein>
    <submittedName>
        <fullName evidence="1">Four helix bundle protein</fullName>
    </submittedName>
</protein>
<reference evidence="1 4" key="3">
    <citation type="submission" date="2018-07" db="EMBL/GenBank/DDBJ databases">
        <title>Complete Genome and Methylome Analysis of Deinococcus wulumuqiensis NEB 479.</title>
        <authorList>
            <person name="Fomenkov A."/>
            <person name="Luyten Y."/>
            <person name="Vincze T."/>
            <person name="Anton B.P."/>
            <person name="Clark T."/>
            <person name="Roberts R.J."/>
            <person name="Morgan R.D."/>
        </authorList>
    </citation>
    <scope>NUCLEOTIDE SEQUENCE [LARGE SCALE GENOMIC DNA]</scope>
    <source>
        <strain evidence="1 4">NEB 479</strain>
    </source>
</reference>
<dbReference type="EMBL" id="BMMA01000026">
    <property type="protein sequence ID" value="GGI88674.1"/>
    <property type="molecule type" value="Genomic_DNA"/>
</dbReference>
<dbReference type="RefSeq" id="WP_017870463.1">
    <property type="nucleotide sequence ID" value="NZ_BMLZ01000026.1"/>
</dbReference>
<evidence type="ECO:0000313" key="3">
    <source>
        <dbReference type="EMBL" id="GGP30399.1"/>
    </source>
</evidence>
<evidence type="ECO:0000313" key="1">
    <source>
        <dbReference type="EMBL" id="AXG97855.1"/>
    </source>
</evidence>
<reference evidence="5" key="4">
    <citation type="journal article" date="2019" name="Int. J. Syst. Evol. Microbiol.">
        <title>The Global Catalogue of Microorganisms (GCM) 10K type strain sequencing project: providing services to taxonomists for standard genome sequencing and annotation.</title>
        <authorList>
            <consortium name="The Broad Institute Genomics Platform"/>
            <consortium name="The Broad Institute Genome Sequencing Center for Infectious Disease"/>
            <person name="Wu L."/>
            <person name="Ma J."/>
        </authorList>
    </citation>
    <scope>NUCLEOTIDE SEQUENCE [LARGE SCALE GENOMIC DNA]</scope>
    <source>
        <strain evidence="5">CGMCC 1.8884</strain>
    </source>
</reference>
<proteinExistence type="predicted"/>
<accession>A0A345IDT3</accession>
<dbReference type="KEGG" id="dwu:DVJ83_00240"/>
<dbReference type="EMBL" id="BMLZ01000026">
    <property type="protein sequence ID" value="GGP30399.1"/>
    <property type="molecule type" value="Genomic_DNA"/>
</dbReference>
<sequence length="133" mass="14690">MADGEGWASALSEGGFFGFERLEVYRLSVRLAKEVYSLTRRLPADERFGLTNQLRRAATSVTLNIAEGRGRGTDRDFARFLMQARGSLYEVVSALHLTAELDYLPAQDCKEAVTLAQTLASKLTAFAQKLNPS</sequence>
<dbReference type="SUPFAM" id="SSF158446">
    <property type="entry name" value="IVS-encoded protein-like"/>
    <property type="match status" value="1"/>
</dbReference>
<dbReference type="Proteomes" id="UP000253744">
    <property type="component" value="Chromosome"/>
</dbReference>